<name>A0A195EF40_9HYME</name>
<reference evidence="1 2" key="1">
    <citation type="submission" date="2015-09" db="EMBL/GenBank/DDBJ databases">
        <title>Trachymyrmex cornetzi WGS genome.</title>
        <authorList>
            <person name="Nygaard S."/>
            <person name="Hu H."/>
            <person name="Boomsma J."/>
            <person name="Zhang G."/>
        </authorList>
    </citation>
    <scope>NUCLEOTIDE SEQUENCE [LARGE SCALE GENOMIC DNA]</scope>
    <source>
        <strain evidence="1">Tcor2-1</strain>
        <tissue evidence="1">Whole body</tissue>
    </source>
</reference>
<gene>
    <name evidence="1" type="ORF">ALC57_03817</name>
</gene>
<sequence>MPANKSNLSTPRKEKPGDKLYTLATSVAANANKKKKRSSSFVKHKHYAQYLVSVSDELKENIL</sequence>
<evidence type="ECO:0000313" key="1">
    <source>
        <dbReference type="EMBL" id="KYN26776.1"/>
    </source>
</evidence>
<accession>A0A195EF40</accession>
<dbReference type="EMBL" id="KQ978983">
    <property type="protein sequence ID" value="KYN26776.1"/>
    <property type="molecule type" value="Genomic_DNA"/>
</dbReference>
<protein>
    <submittedName>
        <fullName evidence="1">Uncharacterized protein</fullName>
    </submittedName>
</protein>
<organism evidence="1 2">
    <name type="scientific">Trachymyrmex cornetzi</name>
    <dbReference type="NCBI Taxonomy" id="471704"/>
    <lineage>
        <taxon>Eukaryota</taxon>
        <taxon>Metazoa</taxon>
        <taxon>Ecdysozoa</taxon>
        <taxon>Arthropoda</taxon>
        <taxon>Hexapoda</taxon>
        <taxon>Insecta</taxon>
        <taxon>Pterygota</taxon>
        <taxon>Neoptera</taxon>
        <taxon>Endopterygota</taxon>
        <taxon>Hymenoptera</taxon>
        <taxon>Apocrita</taxon>
        <taxon>Aculeata</taxon>
        <taxon>Formicoidea</taxon>
        <taxon>Formicidae</taxon>
        <taxon>Myrmicinae</taxon>
        <taxon>Trachymyrmex</taxon>
    </lineage>
</organism>
<evidence type="ECO:0000313" key="2">
    <source>
        <dbReference type="Proteomes" id="UP000078492"/>
    </source>
</evidence>
<dbReference type="AlphaFoldDB" id="A0A195EF40"/>
<keyword evidence="2" id="KW-1185">Reference proteome</keyword>
<proteinExistence type="predicted"/>
<dbReference type="Proteomes" id="UP000078492">
    <property type="component" value="Unassembled WGS sequence"/>
</dbReference>